<dbReference type="GO" id="GO:0004359">
    <property type="term" value="F:glutaminase activity"/>
    <property type="evidence" value="ECO:0007669"/>
    <property type="project" value="InterPro"/>
</dbReference>
<feature type="binding site" evidence="8">
    <location>
        <position position="183"/>
    </location>
    <ligand>
        <name>ATP</name>
        <dbReference type="ChEBI" id="CHEBI:30616"/>
    </ligand>
</feature>
<organism evidence="12 13">
    <name type="scientific">Candidatus Iainarchaeum sp</name>
    <dbReference type="NCBI Taxonomy" id="3101447"/>
    <lineage>
        <taxon>Archaea</taxon>
        <taxon>Candidatus Iainarchaeota</taxon>
        <taxon>Candidatus Iainarchaeia</taxon>
        <taxon>Candidatus Iainarchaeales</taxon>
        <taxon>Candidatus Iainarchaeaceae</taxon>
        <taxon>Candidatus Iainarchaeum</taxon>
    </lineage>
</organism>
<comment type="subunit">
    <text evidence="8">Homodimer.</text>
</comment>
<protein>
    <recommendedName>
        <fullName evidence="8 10">NH(3)-dependent NAD(+) synthetase</fullName>
        <ecNumber evidence="8 10">6.3.1.5</ecNumber>
    </recommendedName>
</protein>
<proteinExistence type="inferred from homology"/>
<evidence type="ECO:0000256" key="9">
    <source>
        <dbReference type="RuleBase" id="RU003811"/>
    </source>
</evidence>
<evidence type="ECO:0000256" key="2">
    <source>
        <dbReference type="ARBA" id="ARBA00022598"/>
    </source>
</evidence>
<accession>A0A939C9C7</accession>
<dbReference type="Proteomes" id="UP000809243">
    <property type="component" value="Unassembled WGS sequence"/>
</dbReference>
<dbReference type="EMBL" id="JAFGDB010000101">
    <property type="protein sequence ID" value="MBN2067937.1"/>
    <property type="molecule type" value="Genomic_DNA"/>
</dbReference>
<dbReference type="InterPro" id="IPR003694">
    <property type="entry name" value="NAD_synthase"/>
</dbReference>
<evidence type="ECO:0000259" key="11">
    <source>
        <dbReference type="Pfam" id="PF02540"/>
    </source>
</evidence>
<evidence type="ECO:0000256" key="7">
    <source>
        <dbReference type="ARBA" id="ARBA00023027"/>
    </source>
</evidence>
<comment type="pathway">
    <text evidence="8">Cofactor biosynthesis; NAD(+) biosynthesis; NAD(+) from deamido-NAD(+) (ammonia route): step 1/1.</text>
</comment>
<dbReference type="GO" id="GO:0009435">
    <property type="term" value="P:NAD+ biosynthetic process"/>
    <property type="evidence" value="ECO:0007669"/>
    <property type="project" value="UniProtKB-UniRule"/>
</dbReference>
<comment type="catalytic activity">
    <reaction evidence="8 10">
        <text>deamido-NAD(+) + NH4(+) + ATP = AMP + diphosphate + NAD(+) + H(+)</text>
        <dbReference type="Rhea" id="RHEA:21188"/>
        <dbReference type="ChEBI" id="CHEBI:15378"/>
        <dbReference type="ChEBI" id="CHEBI:28938"/>
        <dbReference type="ChEBI" id="CHEBI:30616"/>
        <dbReference type="ChEBI" id="CHEBI:33019"/>
        <dbReference type="ChEBI" id="CHEBI:57540"/>
        <dbReference type="ChEBI" id="CHEBI:58437"/>
        <dbReference type="ChEBI" id="CHEBI:456215"/>
        <dbReference type="EC" id="6.3.1.5"/>
    </reaction>
</comment>
<feature type="binding site" evidence="8">
    <location>
        <position position="161"/>
    </location>
    <ligand>
        <name>ATP</name>
        <dbReference type="ChEBI" id="CHEBI:30616"/>
    </ligand>
</feature>
<reference evidence="12" key="1">
    <citation type="submission" date="2021-01" db="EMBL/GenBank/DDBJ databases">
        <title>Active Sulfur Cycling in an Early Earth Analoge.</title>
        <authorList>
            <person name="Hahn C.R."/>
            <person name="Youssef N.H."/>
            <person name="Elshahed M."/>
        </authorList>
    </citation>
    <scope>NUCLEOTIDE SEQUENCE</scope>
    <source>
        <strain evidence="12">Zod_Metabat.1151</strain>
    </source>
</reference>
<evidence type="ECO:0000256" key="3">
    <source>
        <dbReference type="ARBA" id="ARBA00022723"/>
    </source>
</evidence>
<evidence type="ECO:0000313" key="13">
    <source>
        <dbReference type="Proteomes" id="UP000809243"/>
    </source>
</evidence>
<dbReference type="GO" id="GO:0046872">
    <property type="term" value="F:metal ion binding"/>
    <property type="evidence" value="ECO:0007669"/>
    <property type="project" value="UniProtKB-KW"/>
</dbReference>
<dbReference type="CDD" id="cd00553">
    <property type="entry name" value="NAD_synthase"/>
    <property type="match status" value="1"/>
</dbReference>
<dbReference type="Gene3D" id="3.40.50.620">
    <property type="entry name" value="HUPs"/>
    <property type="match status" value="1"/>
</dbReference>
<dbReference type="EC" id="6.3.1.5" evidence="8 10"/>
<feature type="binding site" evidence="8">
    <location>
        <position position="152"/>
    </location>
    <ligand>
        <name>deamido-NAD(+)</name>
        <dbReference type="ChEBI" id="CHEBI:58437"/>
        <note>ligand shared between two neighboring subunits</note>
    </ligand>
</feature>
<evidence type="ECO:0000256" key="4">
    <source>
        <dbReference type="ARBA" id="ARBA00022741"/>
    </source>
</evidence>
<keyword evidence="6 8" id="KW-0460">Magnesium</keyword>
<evidence type="ECO:0000256" key="1">
    <source>
        <dbReference type="ARBA" id="ARBA00005859"/>
    </source>
</evidence>
<sequence>MDEKTQAELIVKWLRQQVENAGAKGVVLGLSGGIDSSLTAVLCKIAFPKNCLALALPCNSHKLDLAHAKVVAKKFEFELKEINLDKSFKSILSALGAKGNEKAREVANIKPRLRMVALYYFANKLDCLVVGTSNKSELAIGYFTKFGDSATDLLPLGNLYKGDIKKLAAYLGLPKEILEKPPSAGLWKGQTDEAELGISYEQIDTALALIEMGQEDKADPVLVERVKVLMQRATHKRSPALVCKLEG</sequence>
<dbReference type="InterPro" id="IPR014729">
    <property type="entry name" value="Rossmann-like_a/b/a_fold"/>
</dbReference>
<evidence type="ECO:0000256" key="6">
    <source>
        <dbReference type="ARBA" id="ARBA00022842"/>
    </source>
</evidence>
<dbReference type="NCBIfam" id="NF010587">
    <property type="entry name" value="PRK13980.1"/>
    <property type="match status" value="1"/>
</dbReference>
<dbReference type="InterPro" id="IPR022926">
    <property type="entry name" value="NH(3)-dep_NAD(+)_synth"/>
</dbReference>
<evidence type="ECO:0000256" key="5">
    <source>
        <dbReference type="ARBA" id="ARBA00022840"/>
    </source>
</evidence>
<feature type="binding site" evidence="8">
    <location>
        <position position="35"/>
    </location>
    <ligand>
        <name>Mg(2+)</name>
        <dbReference type="ChEBI" id="CHEBI:18420"/>
    </ligand>
</feature>
<keyword evidence="7 8" id="KW-0520">NAD</keyword>
<dbReference type="AlphaFoldDB" id="A0A939C9C7"/>
<gene>
    <name evidence="8 12" type="primary">nadE</name>
    <name evidence="12" type="ORF">JW744_05710</name>
</gene>
<dbReference type="HAMAP" id="MF_00193">
    <property type="entry name" value="NadE_ammonia_dep"/>
    <property type="match status" value="1"/>
</dbReference>
<dbReference type="GO" id="GO:0005737">
    <property type="term" value="C:cytoplasm"/>
    <property type="evidence" value="ECO:0007669"/>
    <property type="project" value="InterPro"/>
</dbReference>
<evidence type="ECO:0000256" key="10">
    <source>
        <dbReference type="RuleBase" id="RU003812"/>
    </source>
</evidence>
<keyword evidence="3 8" id="KW-0479">Metal-binding</keyword>
<feature type="binding site" description="in other chain" evidence="8">
    <location>
        <position position="145"/>
    </location>
    <ligand>
        <name>deamido-NAD(+)</name>
        <dbReference type="ChEBI" id="CHEBI:58437"/>
        <note>ligand shared between two neighboring subunits</note>
    </ligand>
</feature>
<dbReference type="GO" id="GO:0008795">
    <property type="term" value="F:NAD+ synthase activity"/>
    <property type="evidence" value="ECO:0007669"/>
    <property type="project" value="UniProtKB-UniRule"/>
</dbReference>
<evidence type="ECO:0000313" key="12">
    <source>
        <dbReference type="EMBL" id="MBN2067937.1"/>
    </source>
</evidence>
<name>A0A939C9C7_9ARCH</name>
<dbReference type="InterPro" id="IPR022310">
    <property type="entry name" value="NAD/GMP_synthase"/>
</dbReference>
<feature type="binding site" evidence="8">
    <location>
        <position position="137"/>
    </location>
    <ligand>
        <name>Mg(2+)</name>
        <dbReference type="ChEBI" id="CHEBI:18420"/>
    </ligand>
</feature>
<dbReference type="Pfam" id="PF02540">
    <property type="entry name" value="NAD_synthase"/>
    <property type="match status" value="1"/>
</dbReference>
<dbReference type="GO" id="GO:0005524">
    <property type="term" value="F:ATP binding"/>
    <property type="evidence" value="ECO:0007669"/>
    <property type="project" value="UniProtKB-UniRule"/>
</dbReference>
<evidence type="ECO:0000256" key="8">
    <source>
        <dbReference type="HAMAP-Rule" id="MF_00193"/>
    </source>
</evidence>
<comment type="caution">
    <text evidence="12">The sequence shown here is derived from an EMBL/GenBank/DDBJ whole genome shotgun (WGS) entry which is preliminary data.</text>
</comment>
<feature type="binding site" evidence="8">
    <location>
        <begin position="29"/>
        <end position="36"/>
    </location>
    <ligand>
        <name>ATP</name>
        <dbReference type="ChEBI" id="CHEBI:30616"/>
    </ligand>
</feature>
<feature type="binding site" description="in other chain" evidence="8">
    <location>
        <position position="112"/>
    </location>
    <ligand>
        <name>deamido-NAD(+)</name>
        <dbReference type="ChEBI" id="CHEBI:58437"/>
        <note>ligand shared between two neighboring subunits</note>
    </ligand>
</feature>
<keyword evidence="5 8" id="KW-0067">ATP-binding</keyword>
<feature type="binding site" description="in other chain" evidence="8">
    <location>
        <begin position="235"/>
        <end position="236"/>
    </location>
    <ligand>
        <name>deamido-NAD(+)</name>
        <dbReference type="ChEBI" id="CHEBI:58437"/>
        <note>ligand shared between two neighboring subunits</note>
    </ligand>
</feature>
<dbReference type="SUPFAM" id="SSF52402">
    <property type="entry name" value="Adenine nucleotide alpha hydrolases-like"/>
    <property type="match status" value="1"/>
</dbReference>
<dbReference type="PANTHER" id="PTHR23090">
    <property type="entry name" value="NH 3 /GLUTAMINE-DEPENDENT NAD + SYNTHETASE"/>
    <property type="match status" value="1"/>
</dbReference>
<feature type="binding site" evidence="8">
    <location>
        <position position="132"/>
    </location>
    <ligand>
        <name>ATP</name>
        <dbReference type="ChEBI" id="CHEBI:30616"/>
    </ligand>
</feature>
<feature type="domain" description="NAD/GMP synthase" evidence="11">
    <location>
        <begin position="9"/>
        <end position="239"/>
    </location>
</feature>
<comment type="similarity">
    <text evidence="1 8 9">Belongs to the NAD synthetase family.</text>
</comment>
<keyword evidence="4 8" id="KW-0547">Nucleotide-binding</keyword>
<keyword evidence="2 8" id="KW-0436">Ligase</keyword>
<dbReference type="NCBIfam" id="TIGR00552">
    <property type="entry name" value="nadE"/>
    <property type="match status" value="1"/>
</dbReference>
<dbReference type="GO" id="GO:0003952">
    <property type="term" value="F:NAD+ synthase (glutamine-hydrolyzing) activity"/>
    <property type="evidence" value="ECO:0007669"/>
    <property type="project" value="InterPro"/>
</dbReference>
<comment type="function">
    <text evidence="8">Catalyzes the ATP-dependent amidation of deamido-NAD to form NAD. Uses ammonia as a nitrogen source.</text>
</comment>
<dbReference type="PANTHER" id="PTHR23090:SF9">
    <property type="entry name" value="GLUTAMINE-DEPENDENT NAD(+) SYNTHETASE"/>
    <property type="match status" value="1"/>
</dbReference>